<evidence type="ECO:0000256" key="5">
    <source>
        <dbReference type="ARBA" id="ARBA00022801"/>
    </source>
</evidence>
<evidence type="ECO:0000256" key="6">
    <source>
        <dbReference type="ARBA" id="ARBA00022807"/>
    </source>
</evidence>
<feature type="domain" description="DUF3638" evidence="7">
    <location>
        <begin position="2176"/>
        <end position="2231"/>
    </location>
</feature>
<evidence type="ECO:0000256" key="1">
    <source>
        <dbReference type="ARBA" id="ARBA00000707"/>
    </source>
</evidence>
<name>A0A9P0C7G7_BEMTA</name>
<dbReference type="InterPro" id="IPR051346">
    <property type="entry name" value="OTU_Deubiquitinase"/>
</dbReference>
<protein>
    <recommendedName>
        <fullName evidence="2">ubiquitinyl hydrolase 1</fullName>
        <ecNumber evidence="2">3.4.19.12</ecNumber>
    </recommendedName>
</protein>
<keyword evidence="10" id="KW-1185">Reference proteome</keyword>
<organism evidence="9 10">
    <name type="scientific">Bemisia tabaci</name>
    <name type="common">Sweetpotato whitefly</name>
    <name type="synonym">Aleurodes tabaci</name>
    <dbReference type="NCBI Taxonomy" id="7038"/>
    <lineage>
        <taxon>Eukaryota</taxon>
        <taxon>Metazoa</taxon>
        <taxon>Ecdysozoa</taxon>
        <taxon>Arthropoda</taxon>
        <taxon>Hexapoda</taxon>
        <taxon>Insecta</taxon>
        <taxon>Pterygota</taxon>
        <taxon>Neoptera</taxon>
        <taxon>Paraneoptera</taxon>
        <taxon>Hemiptera</taxon>
        <taxon>Sternorrhyncha</taxon>
        <taxon>Aleyrodoidea</taxon>
        <taxon>Aleyrodidae</taxon>
        <taxon>Aleyrodinae</taxon>
        <taxon>Bemisia</taxon>
    </lineage>
</organism>
<dbReference type="GO" id="GO:0006508">
    <property type="term" value="P:proteolysis"/>
    <property type="evidence" value="ECO:0007669"/>
    <property type="project" value="UniProtKB-KW"/>
</dbReference>
<accession>A0A9P0C7G7</accession>
<dbReference type="InterPro" id="IPR022105">
    <property type="entry name" value="DUF3645"/>
</dbReference>
<gene>
    <name evidence="9" type="ORF">BEMITA_LOCUS4130</name>
</gene>
<dbReference type="Pfam" id="PF12359">
    <property type="entry name" value="DUF3645"/>
    <property type="match status" value="1"/>
</dbReference>
<evidence type="ECO:0000259" key="8">
    <source>
        <dbReference type="Pfam" id="PF12359"/>
    </source>
</evidence>
<sequence length="3190" mass="368857">MTSMENFDSFLPAIWLVFGGSFLYHYNAPKNTPDRREKVLLHLLSSYLHHELTNSSMGQQYDTPTHNHLCNILELLSLWSEDLNCIYKIREGQGNDLQVRRLAQRLLKRVETFKNVTVIPNGLVSALHTGPSHPENVCLGVLNKQGGRINWTQVNPGSTYHQHCSYEAGEKCNSYLEITEIDPANITEDWLYLLVGLKAVREKSYYYKEVSLYECLLSHLNGKTTFQSSQPDEGFVWLSNESPVHTWQVIDKSFRCMLRNLLGDSAFQVVYGQLITNFKLFLMEKTLTAYDSRCSKQPEQCQFLLQEMCRDLAQQAFDHGNEEQKAHSFQLIKKVKAAIKNRCSLQDQTNHHQSLISIPHVLSLRFPPPNLIDHSPSASDVARPNLQVYPIYVKPSVDDDVFDYLKKFYHNFILKLRYTTDLNGISLLSYGIENYFIESLAQTDILDRSADLPLSKNDTELAETLKNMAEIYYGCQSRLVNHFLSDTTYQPQFYAKNVTIQFFIYAAIAALNLRDSIIGPLLKNYNLSINTLDKIIPHLVMDDSRWMDLLSSVKSFFKPTKARQTLFTSTQFSFQVSPDGHKTSTDIGFARLLVQNYPSKNEQFTDEVHHCETELLNQKWSTLTYTSAYLPSLYCTLSKMAYLAKVSLNGFPFCQLSYILRADWSVSHKKNVTEVHFQINKSTADSKPSQNVLTSFLLKSDPLYQRFIARTERETADIHFLENEIIASQDQKPETMGSNRYMELGFLQSEPWLKLERLYIALKEKQLDCSQEKESVLIMQTLFEVSLVMENEDKICSILGWTAHHNAELIHAFGLLCIEKVCAMQHCLTQHSAIGDLLLVTLGLSTFYPAVYKDSFIEGMMSIYHMLKEILAKPPDYVSNDILLHLNAYLLIAAQVLGQQLLETDLLTILKALVAIENFKVKEAKLNNCWLLRVRVASYNWCTTVECQLQKNPAILNGLMLSVVPEWDQTRTWVRNPSGLLFTCNNYTVKPMLGCIYFENQPIVGLPKTITGHEIFTDCLGDVNFPVIPSSRDINTQQVPCFISIDRELQLRFTLIGSALLMEERVGSDFELYLPIQELLGQCSDYPHFIKFHNQEKLQHWLLHNKERVLIKDAQRQIVFEWDLNKDCLWSSQHKGFVAPWKEIEDSSFKTWLEKIELPTWIELIGAPKSNNSGILIKSLNFPRLGLNFVLKKGQFFSQQVHGYVLSEHQHIHTLDGFSSYIVLEKKDTVEKRVKVVIPNRKVASVGAFYLKTMSVNCQEIQSPTYYVYDYDLKIGLLRGHNIQDYFYLALLYFRSASFDEDMFSHCNAYHLARENLELCWKDEPYNEIELNVIEELLKVSGMRCHHSHLAAIYLKVVSLLSESLQRAFLFMDEITQQNKIRSEALLKYCAGQAPHILQSYLKNESNIFTRIKLTHEEKEAAMKHCSASESSKACKFSYNNHYKKFFAKEELLNTAFMRIFEQYRSSHFEKYGYNMNQINFTAGFNLILTERFRFVQFIVLYKIARSSYSVTPSKFQYLLHHLMIRAEIKSQYFPAQLANMLARALLLVAEHRASFPEAPSWFKDGVPLDLTNRTLDRRSFDRAFPTYSWQSDAEVKETQKIWALLSVHHLDETGVPNSLPDNPENCTLKYENYMSFINSGKRDFIRREYLKAAYNDASFQFFVSVFQQCDRLKYRSSMGKTVAPFIYNTIEVASPWVKVRTPFPESVVSSIQVVTPEEFSINWMTFFRKSSQPAGNNTFPLESQLGDSEKGYEEQFFKELKNSWSAYLNEKTFTYSWQNSRSAIKLETLLRKNFDDIRNRAEQVWNKIEGQLTHLSSNEQNNYFALRWYSGQLRHFNKCDVLRLLIEPHKLPSFNPDCCISDITQEIVLYTYLEINSSKIVRVLALIEEYKQITEKSEKFSILQSLVSFLQENIDPESYSHPNWLLFQFENEIIVRDKQRELIIAMLNQSEKAMYQLNMGEGKSSVIVPLLSYSLADGKQLLRINVLSALSTTMKEFLRRSFSGLIHKHVSTLPFTRDTDISIKHLEAILTSLETCRNFRHILLVTPEHRLSMQLKIRELVLENQQQIHATNIFNWKTYRQRVHGKMEVYNGLSDSETEELLRAQDQRLRSCLQNAGYINANDSILKVPPRGQGRKHFAQFKDIINDSKFREWSCLKAAHRELLYNSTIAFEDCREKLSLLYKINELAVIDLLDESDEILKHGTELNYTMGDKHMFAGGEFRWKIPQFFIKSIFCDSDIRDVIDAGKADGFTEINLQFSLRGGVPFIQLLDKTYYNDQIKPLLIDKFLQENLSTFRKYYCCPDKPLVEGENSSLKEYINGQLQMNIEKKVIDFLADKDSLKEKLLIAKGWLSHGILFHVFNAKYRVRYGLNLPKIIAIPFLGKDTPSLRSEFSHPDVMLGFTIISYLYEGLNPAQMQETLNKLRSKFSLPVADAHLQSWSDAGRAWIETQTDEFPPLLLTSLQYVYLENKQCLEQVHKFLSGNSMAIFFYLDEFVFLEEAMQYLKKISANAHSLVGYNAALGFSGTDDRKITMPFEIKSLCSSTQKGTNGKLLSVLTQERNKNYHSIEAKDTENLLGQLCEYASNHQQCHALIDSGALVTGLSNYNVAKFLLKNLPSHLQGILYFSDKSNRLTVLQRDEKTVAFQDCYLDKKHLFAYLDDIHTRGTDIKLPLNSHAILTIGIGMSKDSLMQAAMRLRQLAQKQSVSLWGTLAVTIAITRDNNLSSADEIDSLEVIKWVTQNTLDHIHSDLFSVAVRKINFQFLKNAENWWKVLSQHVDSLKQHFQEIELFELEDFYGLSSQYEDLNERLSKVVSARLKTFWKDFERIQWPAESISYEKFLEHKDNFECLLNNVMKELQPYLRSGYVHHSLDTNDENEIEAEEEIIQEQEVVIKIGKQKVRSEIPWDARLILQDDFITIAEQKDIIMPLQEITDFIEVPELLENITWHENIFMTTNYILSVECSQNQALDNYLRLVDVILIHNFNGKSIVVLLSGREASRIKSSCYNELDHNLLIHIKDINGPTQLPLGKSASKEVCKLLTVVKLFSGECQYISTKEVHRIAKRLGRIYPLYFTCSYISEDCSEKLFGILVEESYLDYSGVMTKKLLDILCQANLDKFLSQKCQSLLLTKWDKLCRIFSNLIISPRKSLKESHKILKQWIETRGRLKEYSGSALESVLNPEYEPKRSQLS</sequence>
<feature type="domain" description="DUF3638" evidence="7">
    <location>
        <begin position="1919"/>
        <end position="2076"/>
    </location>
</feature>
<keyword evidence="3" id="KW-0645">Protease</keyword>
<evidence type="ECO:0000313" key="9">
    <source>
        <dbReference type="EMBL" id="CAH0766046.1"/>
    </source>
</evidence>
<keyword evidence="6" id="KW-0788">Thiol protease</keyword>
<dbReference type="PANTHER" id="PTHR13367">
    <property type="entry name" value="UBIQUITIN THIOESTERASE"/>
    <property type="match status" value="1"/>
</dbReference>
<evidence type="ECO:0000256" key="4">
    <source>
        <dbReference type="ARBA" id="ARBA00022786"/>
    </source>
</evidence>
<dbReference type="Proteomes" id="UP001152759">
    <property type="component" value="Chromosome 2"/>
</dbReference>
<proteinExistence type="predicted"/>
<dbReference type="InterPro" id="IPR022099">
    <property type="entry name" value="DUF3638"/>
</dbReference>
<evidence type="ECO:0000259" key="7">
    <source>
        <dbReference type="Pfam" id="PF12340"/>
    </source>
</evidence>
<dbReference type="EMBL" id="OU963863">
    <property type="protein sequence ID" value="CAH0766046.1"/>
    <property type="molecule type" value="Genomic_DNA"/>
</dbReference>
<evidence type="ECO:0000256" key="2">
    <source>
        <dbReference type="ARBA" id="ARBA00012759"/>
    </source>
</evidence>
<dbReference type="Pfam" id="PF12340">
    <property type="entry name" value="DUF3638"/>
    <property type="match status" value="2"/>
</dbReference>
<dbReference type="GO" id="GO:0004843">
    <property type="term" value="F:cysteine-type deubiquitinase activity"/>
    <property type="evidence" value="ECO:0007669"/>
    <property type="project" value="UniProtKB-EC"/>
</dbReference>
<keyword evidence="4" id="KW-0833">Ubl conjugation pathway</keyword>
<keyword evidence="5" id="KW-0378">Hydrolase</keyword>
<evidence type="ECO:0000313" key="10">
    <source>
        <dbReference type="Proteomes" id="UP001152759"/>
    </source>
</evidence>
<reference evidence="9" key="1">
    <citation type="submission" date="2021-12" db="EMBL/GenBank/DDBJ databases">
        <authorList>
            <person name="King R."/>
        </authorList>
    </citation>
    <scope>NUCLEOTIDE SEQUENCE</scope>
</reference>
<evidence type="ECO:0000256" key="3">
    <source>
        <dbReference type="ARBA" id="ARBA00022670"/>
    </source>
</evidence>
<feature type="domain" description="DUF3645" evidence="8">
    <location>
        <begin position="2377"/>
        <end position="2403"/>
    </location>
</feature>
<dbReference type="KEGG" id="btab:109040090"/>
<dbReference type="EC" id="3.4.19.12" evidence="2"/>
<comment type="catalytic activity">
    <reaction evidence="1">
        <text>Thiol-dependent hydrolysis of ester, thioester, amide, peptide and isopeptide bonds formed by the C-terminal Gly of ubiquitin (a 76-residue protein attached to proteins as an intracellular targeting signal).</text>
        <dbReference type="EC" id="3.4.19.12"/>
    </reaction>
</comment>